<dbReference type="RefSeq" id="WP_061923103.1">
    <property type="nucleotide sequence ID" value="NZ_LTEB01000028.1"/>
</dbReference>
<comment type="caution">
    <text evidence="2">The sequence shown here is derived from an EMBL/GenBank/DDBJ whole genome shotgun (WGS) entry which is preliminary data.</text>
</comment>
<evidence type="ECO:0000313" key="2">
    <source>
        <dbReference type="EMBL" id="KXU17900.1"/>
    </source>
</evidence>
<keyword evidence="3" id="KW-1185">Reference proteome</keyword>
<feature type="domain" description="VOC" evidence="1">
    <location>
        <begin position="2"/>
        <end position="130"/>
    </location>
</feature>
<dbReference type="Pfam" id="PF00903">
    <property type="entry name" value="Glyoxalase"/>
    <property type="match status" value="1"/>
</dbReference>
<reference evidence="2 3" key="1">
    <citation type="journal article" date="2016" name="Int. J. Syst. Evol. Microbiol.">
        <title>Resolving the Complexity of Human Skin Metagenomes Using Single-Molecule Sequencing.</title>
        <authorList>
            <consortium name="NISC Comparative Sequencing Program"/>
            <person name="Tsai Y.C."/>
            <person name="Conlan S."/>
            <person name="Deming C."/>
            <person name="Segre J.A."/>
            <person name="Kong H.H."/>
            <person name="Korlach J."/>
            <person name="Oh J."/>
        </authorList>
    </citation>
    <scope>NUCLEOTIDE SEQUENCE [LARGE SCALE GENOMIC DNA]</scope>
    <source>
        <strain evidence="2 3">1B08</strain>
    </source>
</reference>
<sequence>MRIYIASVLVDDVARAHDFYVNTLGFKVKDDVTHGDFRWLTVTNASGPADGSGIELLLEPNGPPAAAPFTEALKKDGIPFTQFLSEDVQAEYEKLSAKGVNFTMEPTDVGPSIIAVFDDTVGNLIQLVQLKH</sequence>
<name>A0ABR5V911_9CORY</name>
<dbReference type="EMBL" id="LTEB01000028">
    <property type="protein sequence ID" value="KXU17900.1"/>
    <property type="molecule type" value="Genomic_DNA"/>
</dbReference>
<dbReference type="CDD" id="cd07263">
    <property type="entry name" value="VOC_like"/>
    <property type="match status" value="1"/>
</dbReference>
<dbReference type="InterPro" id="IPR004360">
    <property type="entry name" value="Glyas_Fos-R_dOase_dom"/>
</dbReference>
<organism evidence="2 3">
    <name type="scientific">Corynebacterium simulans</name>
    <dbReference type="NCBI Taxonomy" id="146827"/>
    <lineage>
        <taxon>Bacteria</taxon>
        <taxon>Bacillati</taxon>
        <taxon>Actinomycetota</taxon>
        <taxon>Actinomycetes</taxon>
        <taxon>Mycobacteriales</taxon>
        <taxon>Corynebacteriaceae</taxon>
        <taxon>Corynebacterium</taxon>
    </lineage>
</organism>
<proteinExistence type="predicted"/>
<dbReference type="InterPro" id="IPR037523">
    <property type="entry name" value="VOC_core"/>
</dbReference>
<gene>
    <name evidence="2" type="ORF">WM41_1462</name>
</gene>
<dbReference type="Proteomes" id="UP000070339">
    <property type="component" value="Unassembled WGS sequence"/>
</dbReference>
<protein>
    <submittedName>
        <fullName evidence="2">Glyoxalase/Bleomycin resistance /Dioxygenase superfamily protein</fullName>
    </submittedName>
</protein>
<dbReference type="PANTHER" id="PTHR36437">
    <property type="entry name" value="GLYOXALASE/BLEOMYCIN RESISTANCE PROTEIN/DIOXYGENASE"/>
    <property type="match status" value="1"/>
</dbReference>
<dbReference type="Gene3D" id="3.10.180.10">
    <property type="entry name" value="2,3-Dihydroxybiphenyl 1,2-Dioxygenase, domain 1"/>
    <property type="match status" value="1"/>
</dbReference>
<dbReference type="InterPro" id="IPR029068">
    <property type="entry name" value="Glyas_Bleomycin-R_OHBP_Dase"/>
</dbReference>
<evidence type="ECO:0000259" key="1">
    <source>
        <dbReference type="PROSITE" id="PS51819"/>
    </source>
</evidence>
<dbReference type="PANTHER" id="PTHR36437:SF2">
    <property type="entry name" value="GLYOXALASE_BLEOMYCIN RESISTANCE PROTEIN_DIOXYGENASE"/>
    <property type="match status" value="1"/>
</dbReference>
<dbReference type="SUPFAM" id="SSF54593">
    <property type="entry name" value="Glyoxalase/Bleomycin resistance protein/Dihydroxybiphenyl dioxygenase"/>
    <property type="match status" value="1"/>
</dbReference>
<accession>A0ABR5V911</accession>
<dbReference type="PROSITE" id="PS51819">
    <property type="entry name" value="VOC"/>
    <property type="match status" value="1"/>
</dbReference>
<evidence type="ECO:0000313" key="3">
    <source>
        <dbReference type="Proteomes" id="UP000070339"/>
    </source>
</evidence>